<reference evidence="1 2" key="1">
    <citation type="journal article" date="2022" name="bioRxiv">
        <title>The genome of the oomycete Peronosclerospora sorghi, a cosmopolitan pathogen of maize and sorghum, is inflated with dispersed pseudogenes.</title>
        <authorList>
            <person name="Fletcher K."/>
            <person name="Martin F."/>
            <person name="Isakeit T."/>
            <person name="Cavanaugh K."/>
            <person name="Magill C."/>
            <person name="Michelmore R."/>
        </authorList>
    </citation>
    <scope>NUCLEOTIDE SEQUENCE [LARGE SCALE GENOMIC DNA]</scope>
    <source>
        <strain evidence="1">P6</strain>
    </source>
</reference>
<evidence type="ECO:0000313" key="1">
    <source>
        <dbReference type="EMBL" id="KAI9908106.1"/>
    </source>
</evidence>
<protein>
    <submittedName>
        <fullName evidence="1">Uncharacterized protein</fullName>
    </submittedName>
</protein>
<keyword evidence="2" id="KW-1185">Reference proteome</keyword>
<comment type="caution">
    <text evidence="1">The sequence shown here is derived from an EMBL/GenBank/DDBJ whole genome shotgun (WGS) entry which is preliminary data.</text>
</comment>
<name>A0ACC0VRK6_9STRA</name>
<organism evidence="1 2">
    <name type="scientific">Peronosclerospora sorghi</name>
    <dbReference type="NCBI Taxonomy" id="230839"/>
    <lineage>
        <taxon>Eukaryota</taxon>
        <taxon>Sar</taxon>
        <taxon>Stramenopiles</taxon>
        <taxon>Oomycota</taxon>
        <taxon>Peronosporomycetes</taxon>
        <taxon>Peronosporales</taxon>
        <taxon>Peronosporaceae</taxon>
        <taxon>Peronosclerospora</taxon>
    </lineage>
</organism>
<dbReference type="EMBL" id="CM047587">
    <property type="protein sequence ID" value="KAI9908106.1"/>
    <property type="molecule type" value="Genomic_DNA"/>
</dbReference>
<gene>
    <name evidence="1" type="ORF">PsorP6_003707</name>
</gene>
<dbReference type="Proteomes" id="UP001163321">
    <property type="component" value="Chromosome 8"/>
</dbReference>
<sequence>MALTRELALPIEQEGIKLCKAIEYQGFLLPEGVDTIIGTPGRLMDWLESHYLVLNQCNYLVLDEADRMTDMVFEPQAVAVLENMGFMLKSKNED</sequence>
<evidence type="ECO:0000313" key="2">
    <source>
        <dbReference type="Proteomes" id="UP001163321"/>
    </source>
</evidence>
<proteinExistence type="predicted"/>
<accession>A0ACC0VRK6</accession>